<dbReference type="SUPFAM" id="SSF54534">
    <property type="entry name" value="FKBP-like"/>
    <property type="match status" value="1"/>
</dbReference>
<evidence type="ECO:0000259" key="6">
    <source>
        <dbReference type="PROSITE" id="PS50198"/>
    </source>
</evidence>
<keyword evidence="2 4" id="KW-0697">Rotamase</keyword>
<comment type="caution">
    <text evidence="7">The sequence shown here is derived from an EMBL/GenBank/DDBJ whole genome shotgun (WGS) entry which is preliminary data.</text>
</comment>
<dbReference type="PANTHER" id="PTHR10657:SF41">
    <property type="entry name" value="PEPTIDYL-PROLYL CIS-TRANS ISOMERASE PIN1"/>
    <property type="match status" value="1"/>
</dbReference>
<dbReference type="GO" id="GO:0003755">
    <property type="term" value="F:peptidyl-prolyl cis-trans isomerase activity"/>
    <property type="evidence" value="ECO:0007669"/>
    <property type="project" value="UniProtKB-UniRule"/>
</dbReference>
<protein>
    <recommendedName>
        <fullName evidence="5">Peptidyl-prolyl cis-trans isomerase</fullName>
        <ecNumber evidence="5">5.2.1.8</ecNumber>
    </recommendedName>
</protein>
<feature type="domain" description="PpiC" evidence="6">
    <location>
        <begin position="8"/>
        <end position="112"/>
    </location>
</feature>
<proteinExistence type="predicted"/>
<evidence type="ECO:0000256" key="3">
    <source>
        <dbReference type="ARBA" id="ARBA00023235"/>
    </source>
</evidence>
<evidence type="ECO:0000313" key="7">
    <source>
        <dbReference type="EMBL" id="KAL2477070.1"/>
    </source>
</evidence>
<evidence type="ECO:0000256" key="2">
    <source>
        <dbReference type="ARBA" id="ARBA00023110"/>
    </source>
</evidence>
<organism evidence="7 8">
    <name type="scientific">Forsythia ovata</name>
    <dbReference type="NCBI Taxonomy" id="205694"/>
    <lineage>
        <taxon>Eukaryota</taxon>
        <taxon>Viridiplantae</taxon>
        <taxon>Streptophyta</taxon>
        <taxon>Embryophyta</taxon>
        <taxon>Tracheophyta</taxon>
        <taxon>Spermatophyta</taxon>
        <taxon>Magnoliopsida</taxon>
        <taxon>eudicotyledons</taxon>
        <taxon>Gunneridae</taxon>
        <taxon>Pentapetalae</taxon>
        <taxon>asterids</taxon>
        <taxon>lamiids</taxon>
        <taxon>Lamiales</taxon>
        <taxon>Oleaceae</taxon>
        <taxon>Forsythieae</taxon>
        <taxon>Forsythia</taxon>
    </lineage>
</organism>
<evidence type="ECO:0000256" key="1">
    <source>
        <dbReference type="ARBA" id="ARBA00000971"/>
    </source>
</evidence>
<comment type="catalytic activity">
    <reaction evidence="1 5">
        <text>[protein]-peptidylproline (omega=180) = [protein]-peptidylproline (omega=0)</text>
        <dbReference type="Rhea" id="RHEA:16237"/>
        <dbReference type="Rhea" id="RHEA-COMP:10747"/>
        <dbReference type="Rhea" id="RHEA-COMP:10748"/>
        <dbReference type="ChEBI" id="CHEBI:83833"/>
        <dbReference type="ChEBI" id="CHEBI:83834"/>
        <dbReference type="EC" id="5.2.1.8"/>
    </reaction>
</comment>
<sequence>MPCTVAPPAHLQGRPCSWKDPNGRIISNTTRDATVTQLKSLHDDILSRKSNFDEVASRLSDCSSTKHSGDLGPFGRGKMQKPFEDATFALKFGEVSDIVDSDSCVHIIPQTA</sequence>
<reference evidence="8" key="1">
    <citation type="submission" date="2024-07" db="EMBL/GenBank/DDBJ databases">
        <title>Two chromosome-level genome assemblies of Korean endemic species Abeliophyllum distichum and Forsythia ovata (Oleaceae).</title>
        <authorList>
            <person name="Jang H."/>
        </authorList>
    </citation>
    <scope>NUCLEOTIDE SEQUENCE [LARGE SCALE GENOMIC DNA]</scope>
</reference>
<keyword evidence="8" id="KW-1185">Reference proteome</keyword>
<dbReference type="InterPro" id="IPR051370">
    <property type="entry name" value="PPIase_Pin1"/>
</dbReference>
<dbReference type="InterPro" id="IPR046357">
    <property type="entry name" value="PPIase_dom_sf"/>
</dbReference>
<dbReference type="Proteomes" id="UP001604277">
    <property type="component" value="Unassembled WGS sequence"/>
</dbReference>
<gene>
    <name evidence="7" type="ORF">Fot_46084</name>
</gene>
<dbReference type="AlphaFoldDB" id="A0ABD1QLH2"/>
<evidence type="ECO:0000256" key="4">
    <source>
        <dbReference type="PROSITE-ProRule" id="PRU00278"/>
    </source>
</evidence>
<dbReference type="Pfam" id="PF00639">
    <property type="entry name" value="Rotamase"/>
    <property type="match status" value="1"/>
</dbReference>
<dbReference type="InterPro" id="IPR000297">
    <property type="entry name" value="PPIase_PpiC"/>
</dbReference>
<evidence type="ECO:0000256" key="5">
    <source>
        <dbReference type="RuleBase" id="RU363014"/>
    </source>
</evidence>
<dbReference type="EMBL" id="JBFOLJ010000014">
    <property type="protein sequence ID" value="KAL2477070.1"/>
    <property type="molecule type" value="Genomic_DNA"/>
</dbReference>
<dbReference type="EC" id="5.2.1.8" evidence="5"/>
<evidence type="ECO:0000313" key="8">
    <source>
        <dbReference type="Proteomes" id="UP001604277"/>
    </source>
</evidence>
<keyword evidence="3 4" id="KW-0413">Isomerase</keyword>
<name>A0ABD1QLH2_9LAMI</name>
<dbReference type="PANTHER" id="PTHR10657">
    <property type="entry name" value="PEPTIDYL-PROLYL CIS-TRANS ISOMERASE"/>
    <property type="match status" value="1"/>
</dbReference>
<dbReference type="Gene3D" id="3.10.50.40">
    <property type="match status" value="1"/>
</dbReference>
<accession>A0ABD1QLH2</accession>
<dbReference type="PROSITE" id="PS50198">
    <property type="entry name" value="PPIC_PPIASE_2"/>
    <property type="match status" value="1"/>
</dbReference>